<dbReference type="EMBL" id="KZ509360">
    <property type="protein sequence ID" value="PKU34167.1"/>
    <property type="molecule type" value="Genomic_DNA"/>
</dbReference>
<accession>A0A2I0TK40</accession>
<name>A0A2I0TK40_LIMLA</name>
<keyword evidence="3" id="KW-1185">Reference proteome</keyword>
<dbReference type="AlphaFoldDB" id="A0A2I0TK40"/>
<dbReference type="Proteomes" id="UP000233556">
    <property type="component" value="Unassembled WGS sequence"/>
</dbReference>
<sequence length="117" mass="12731">MQVLDILETMGIGKNTTSKSVEAGGSTEGKYEDESKHPTFFTLPVVINGGATSSGDQDTEDTELMAIYTTENGIAEKDNDDCMLAVQEDPVEAGKEIKLVVIFFQFFFSIPSFPKPV</sequence>
<reference evidence="3" key="1">
    <citation type="submission" date="2017-11" db="EMBL/GenBank/DDBJ databases">
        <authorList>
            <person name="Lima N.C."/>
            <person name="Parody-Merino A.M."/>
            <person name="Battley P.F."/>
            <person name="Fidler A.E."/>
            <person name="Prosdocimi F."/>
        </authorList>
    </citation>
    <scope>NUCLEOTIDE SEQUENCE [LARGE SCALE GENOMIC DNA]</scope>
</reference>
<evidence type="ECO:0000313" key="2">
    <source>
        <dbReference type="EMBL" id="PKU34167.1"/>
    </source>
</evidence>
<protein>
    <submittedName>
        <fullName evidence="2">Solute carrier family 23 member 2</fullName>
    </submittedName>
</protein>
<reference evidence="3" key="2">
    <citation type="submission" date="2017-12" db="EMBL/GenBank/DDBJ databases">
        <title>Genome sequence of the Bar-tailed Godwit (Limosa lapponica baueri).</title>
        <authorList>
            <person name="Lima N.C.B."/>
            <person name="Parody-Merino A.M."/>
            <person name="Battley P.F."/>
            <person name="Fidler A.E."/>
            <person name="Prosdocimi F."/>
        </authorList>
    </citation>
    <scope>NUCLEOTIDE SEQUENCE [LARGE SCALE GENOMIC DNA]</scope>
</reference>
<dbReference type="OrthoDB" id="1641903at2759"/>
<evidence type="ECO:0000256" key="1">
    <source>
        <dbReference type="SAM" id="MobiDB-lite"/>
    </source>
</evidence>
<evidence type="ECO:0000313" key="3">
    <source>
        <dbReference type="Proteomes" id="UP000233556"/>
    </source>
</evidence>
<feature type="region of interest" description="Disordered" evidence="1">
    <location>
        <begin position="15"/>
        <end position="34"/>
    </location>
</feature>
<gene>
    <name evidence="2" type="ORF">llap_15529</name>
</gene>
<proteinExistence type="predicted"/>
<organism evidence="2 3">
    <name type="scientific">Limosa lapponica baueri</name>
    <dbReference type="NCBI Taxonomy" id="1758121"/>
    <lineage>
        <taxon>Eukaryota</taxon>
        <taxon>Metazoa</taxon>
        <taxon>Chordata</taxon>
        <taxon>Craniata</taxon>
        <taxon>Vertebrata</taxon>
        <taxon>Euteleostomi</taxon>
        <taxon>Archelosauria</taxon>
        <taxon>Archosauria</taxon>
        <taxon>Dinosauria</taxon>
        <taxon>Saurischia</taxon>
        <taxon>Theropoda</taxon>
        <taxon>Coelurosauria</taxon>
        <taxon>Aves</taxon>
        <taxon>Neognathae</taxon>
        <taxon>Neoaves</taxon>
        <taxon>Charadriiformes</taxon>
        <taxon>Scolopacidae</taxon>
        <taxon>Limosa</taxon>
    </lineage>
</organism>